<dbReference type="PANTHER" id="PTHR30548:SF4">
    <property type="entry name" value="SUBUNIT OF OXYGEN-SENSITIVE 2-HYDROXYISOCAPROYL-COA DEHYDRATASE"/>
    <property type="match status" value="1"/>
</dbReference>
<evidence type="ECO:0008006" key="6">
    <source>
        <dbReference type="Google" id="ProtNLM"/>
    </source>
</evidence>
<gene>
    <name evidence="5" type="ORF">S01H4_11248</name>
</gene>
<protein>
    <recommendedName>
        <fullName evidence="6">2-hydroxyacyl-CoA dehydratase</fullName>
    </recommendedName>
</protein>
<dbReference type="EMBL" id="BART01004501">
    <property type="protein sequence ID" value="GAG71554.1"/>
    <property type="molecule type" value="Genomic_DNA"/>
</dbReference>
<accession>X0ZQC7</accession>
<dbReference type="Pfam" id="PF06050">
    <property type="entry name" value="HGD-D"/>
    <property type="match status" value="1"/>
</dbReference>
<comment type="similarity">
    <text evidence="1">Belongs to the FldB/FldC dehydratase alpha/beta subunit family.</text>
</comment>
<dbReference type="Gene3D" id="3.40.50.11890">
    <property type="match status" value="1"/>
</dbReference>
<keyword evidence="3" id="KW-0408">Iron</keyword>
<evidence type="ECO:0000313" key="5">
    <source>
        <dbReference type="EMBL" id="GAG71554.1"/>
    </source>
</evidence>
<sequence length="190" mass="22164">MMQHCKNTDIPDTIKNDINNTKRFFKNTLSLKKNNKPLIGWFCTYTPEELIIAGGFTPKRVFGSKKIIKAESYFPINFCPYLKSSWESLLSDSDNLEAIIFTNSCDGMRRLYDTANIYLKDTPSYILDVPRLISRSSINFFKSNLDDMQRFIENLSGKKIKRKKLEEAVKPANNKRRLLKNSVRFFLNVR</sequence>
<dbReference type="GO" id="GO:0046872">
    <property type="term" value="F:metal ion binding"/>
    <property type="evidence" value="ECO:0007669"/>
    <property type="project" value="UniProtKB-KW"/>
</dbReference>
<evidence type="ECO:0000256" key="2">
    <source>
        <dbReference type="ARBA" id="ARBA00022723"/>
    </source>
</evidence>
<organism evidence="5">
    <name type="scientific">marine sediment metagenome</name>
    <dbReference type="NCBI Taxonomy" id="412755"/>
    <lineage>
        <taxon>unclassified sequences</taxon>
        <taxon>metagenomes</taxon>
        <taxon>ecological metagenomes</taxon>
    </lineage>
</organism>
<keyword evidence="2" id="KW-0479">Metal-binding</keyword>
<proteinExistence type="inferred from homology"/>
<name>X0ZQC7_9ZZZZ</name>
<comment type="caution">
    <text evidence="5">The sequence shown here is derived from an EMBL/GenBank/DDBJ whole genome shotgun (WGS) entry which is preliminary data.</text>
</comment>
<evidence type="ECO:0000256" key="1">
    <source>
        <dbReference type="ARBA" id="ARBA00005806"/>
    </source>
</evidence>
<reference evidence="5" key="1">
    <citation type="journal article" date="2014" name="Front. Microbiol.">
        <title>High frequency of phylogenetically diverse reductive dehalogenase-homologous genes in deep subseafloor sedimentary metagenomes.</title>
        <authorList>
            <person name="Kawai M."/>
            <person name="Futagami T."/>
            <person name="Toyoda A."/>
            <person name="Takaki Y."/>
            <person name="Nishi S."/>
            <person name="Hori S."/>
            <person name="Arai W."/>
            <person name="Tsubouchi T."/>
            <person name="Morono Y."/>
            <person name="Uchiyama I."/>
            <person name="Ito T."/>
            <person name="Fujiyama A."/>
            <person name="Inagaki F."/>
            <person name="Takami H."/>
        </authorList>
    </citation>
    <scope>NUCLEOTIDE SEQUENCE</scope>
    <source>
        <strain evidence="5">Expedition CK06-06</strain>
    </source>
</reference>
<dbReference type="AlphaFoldDB" id="X0ZQC7"/>
<keyword evidence="4" id="KW-0411">Iron-sulfur</keyword>
<dbReference type="GO" id="GO:0051536">
    <property type="term" value="F:iron-sulfur cluster binding"/>
    <property type="evidence" value="ECO:0007669"/>
    <property type="project" value="UniProtKB-KW"/>
</dbReference>
<evidence type="ECO:0000256" key="4">
    <source>
        <dbReference type="ARBA" id="ARBA00023014"/>
    </source>
</evidence>
<evidence type="ECO:0000256" key="3">
    <source>
        <dbReference type="ARBA" id="ARBA00023004"/>
    </source>
</evidence>
<dbReference type="InterPro" id="IPR010327">
    <property type="entry name" value="FldB/FldC_alpha/beta"/>
</dbReference>
<dbReference type="PANTHER" id="PTHR30548">
    <property type="entry name" value="2-HYDROXYGLUTARYL-COA DEHYDRATASE, D-COMPONENT-RELATED"/>
    <property type="match status" value="1"/>
</dbReference>
<feature type="non-terminal residue" evidence="5">
    <location>
        <position position="190"/>
    </location>
</feature>